<keyword evidence="4" id="KW-0472">Membrane</keyword>
<keyword evidence="2" id="KW-0808">Transferase</keyword>
<dbReference type="GO" id="GO:0016746">
    <property type="term" value="F:acyltransferase activity"/>
    <property type="evidence" value="ECO:0007669"/>
    <property type="project" value="UniProtKB-KW"/>
</dbReference>
<keyword evidence="4" id="KW-1133">Transmembrane helix</keyword>
<evidence type="ECO:0000256" key="4">
    <source>
        <dbReference type="SAM" id="Phobius"/>
    </source>
</evidence>
<protein>
    <recommendedName>
        <fullName evidence="5">Phospholipid/glycerol acyltransferase domain-containing protein</fullName>
    </recommendedName>
</protein>
<dbReference type="SMART" id="SM00563">
    <property type="entry name" value="PlsC"/>
    <property type="match status" value="1"/>
</dbReference>
<evidence type="ECO:0000256" key="2">
    <source>
        <dbReference type="ARBA" id="ARBA00022679"/>
    </source>
</evidence>
<keyword evidence="7" id="KW-1185">Reference proteome</keyword>
<evidence type="ECO:0000259" key="5">
    <source>
        <dbReference type="SMART" id="SM00563"/>
    </source>
</evidence>
<evidence type="ECO:0000313" key="7">
    <source>
        <dbReference type="Proteomes" id="UP000014500"/>
    </source>
</evidence>
<dbReference type="Pfam" id="PF01553">
    <property type="entry name" value="Acyltransferase"/>
    <property type="match status" value="1"/>
</dbReference>
<comment type="similarity">
    <text evidence="1">Belongs to the 1-acyl-sn-glycerol-3-phosphate acyltransferase family.</text>
</comment>
<evidence type="ECO:0000256" key="1">
    <source>
        <dbReference type="ARBA" id="ARBA00008655"/>
    </source>
</evidence>
<feature type="domain" description="Phospholipid/glycerol acyltransferase" evidence="5">
    <location>
        <begin position="105"/>
        <end position="222"/>
    </location>
</feature>
<dbReference type="PANTHER" id="PTHR10983:SF73">
    <property type="entry name" value="1-ACYL-SN-GLYCEROL-3-PHOSPHATE ACYLTRANSFERASE EPSILON"/>
    <property type="match status" value="1"/>
</dbReference>
<organism evidence="6 7">
    <name type="scientific">Strigamia maritima</name>
    <name type="common">European centipede</name>
    <name type="synonym">Geophilus maritimus</name>
    <dbReference type="NCBI Taxonomy" id="126957"/>
    <lineage>
        <taxon>Eukaryota</taxon>
        <taxon>Metazoa</taxon>
        <taxon>Ecdysozoa</taxon>
        <taxon>Arthropoda</taxon>
        <taxon>Myriapoda</taxon>
        <taxon>Chilopoda</taxon>
        <taxon>Pleurostigmophora</taxon>
        <taxon>Geophilomorpha</taxon>
        <taxon>Linotaeniidae</taxon>
        <taxon>Strigamia</taxon>
    </lineage>
</organism>
<dbReference type="CDD" id="cd07990">
    <property type="entry name" value="LPLAT_LCLAT1-like"/>
    <property type="match status" value="1"/>
</dbReference>
<accession>T1JBV5</accession>
<name>T1JBV5_STRMM</name>
<dbReference type="GO" id="GO:0036149">
    <property type="term" value="P:phosphatidylinositol acyl-chain remodeling"/>
    <property type="evidence" value="ECO:0007669"/>
    <property type="project" value="TreeGrafter"/>
</dbReference>
<dbReference type="EnsemblMetazoa" id="SMAR011260-RA">
    <property type="protein sequence ID" value="SMAR011260-PA"/>
    <property type="gene ID" value="SMAR011260"/>
</dbReference>
<dbReference type="EMBL" id="JH432022">
    <property type="status" value="NOT_ANNOTATED_CDS"/>
    <property type="molecule type" value="Genomic_DNA"/>
</dbReference>
<dbReference type="GO" id="GO:0005739">
    <property type="term" value="C:mitochondrion"/>
    <property type="evidence" value="ECO:0007669"/>
    <property type="project" value="TreeGrafter"/>
</dbReference>
<dbReference type="PhylomeDB" id="T1JBV5"/>
<reference evidence="6" key="2">
    <citation type="submission" date="2015-02" db="UniProtKB">
        <authorList>
            <consortium name="EnsemblMetazoa"/>
        </authorList>
    </citation>
    <scope>IDENTIFICATION</scope>
</reference>
<dbReference type="Pfam" id="PF16076">
    <property type="entry name" value="Acyltransf_C"/>
    <property type="match status" value="1"/>
</dbReference>
<dbReference type="OMA" id="HRSTVDW"/>
<dbReference type="InterPro" id="IPR002123">
    <property type="entry name" value="Plipid/glycerol_acylTrfase"/>
</dbReference>
<dbReference type="InterPro" id="IPR032098">
    <property type="entry name" value="Acyltransf_C"/>
</dbReference>
<keyword evidence="3" id="KW-0012">Acyltransferase</keyword>
<dbReference type="AlphaFoldDB" id="T1JBV5"/>
<evidence type="ECO:0000256" key="3">
    <source>
        <dbReference type="ARBA" id="ARBA00023315"/>
    </source>
</evidence>
<dbReference type="GO" id="GO:0005783">
    <property type="term" value="C:endoplasmic reticulum"/>
    <property type="evidence" value="ECO:0007669"/>
    <property type="project" value="TreeGrafter"/>
</dbReference>
<dbReference type="SUPFAM" id="SSF69593">
    <property type="entry name" value="Glycerol-3-phosphate (1)-acyltransferase"/>
    <property type="match status" value="1"/>
</dbReference>
<proteinExistence type="inferred from homology"/>
<reference evidence="7" key="1">
    <citation type="submission" date="2011-05" db="EMBL/GenBank/DDBJ databases">
        <authorList>
            <person name="Richards S.R."/>
            <person name="Qu J."/>
            <person name="Jiang H."/>
            <person name="Jhangiani S.N."/>
            <person name="Agravi P."/>
            <person name="Goodspeed R."/>
            <person name="Gross S."/>
            <person name="Mandapat C."/>
            <person name="Jackson L."/>
            <person name="Mathew T."/>
            <person name="Pu L."/>
            <person name="Thornton R."/>
            <person name="Saada N."/>
            <person name="Wilczek-Boney K.B."/>
            <person name="Lee S."/>
            <person name="Kovar C."/>
            <person name="Wu Y."/>
            <person name="Scherer S.E."/>
            <person name="Worley K.C."/>
            <person name="Muzny D.M."/>
            <person name="Gibbs R."/>
        </authorList>
    </citation>
    <scope>NUCLEOTIDE SEQUENCE</scope>
    <source>
        <strain evidence="7">Brora</strain>
    </source>
</reference>
<keyword evidence="4" id="KW-0812">Transmembrane</keyword>
<dbReference type="HOGENOM" id="CLU_041844_2_0_1"/>
<feature type="transmembrane region" description="Helical" evidence="4">
    <location>
        <begin position="30"/>
        <end position="50"/>
    </location>
</feature>
<dbReference type="eggNOG" id="KOG1505">
    <property type="taxonomic scope" value="Eukaryota"/>
</dbReference>
<dbReference type="PANTHER" id="PTHR10983">
    <property type="entry name" value="1-ACYLGLYCEROL-3-PHOSPHATE ACYLTRANSFERASE-RELATED"/>
    <property type="match status" value="1"/>
</dbReference>
<dbReference type="STRING" id="126957.T1JBV5"/>
<sequence>MNMQCSELQTRSKLSIRTGICMINSYFRSFFPVVVLVGVVPQLYTMWLSWRVVSFCLPKWLYQRGDDAVFLIYQRIILYFFEHWVKAEILFYGDVEDVFKKREKVIYISNHQSTVDWIIVGMLAIRQGSEGNVRFIMKNQLQLIPMVGMYLYHHGCIYVRRGKFNPEKMMAGLEYLKNRDIPSWIVIFPEGTRYNPESKDLAEKNKQIAQSQGLQPLTHCSMPKSRGFHLMMEKMRNNIEYVYNATIIYEDAQEKGQRKRAPSMFEFMKLHKPRIHIHVERISVSSIPKGESDVKTWLNNAFTNTDSGSPPVNLS</sequence>
<evidence type="ECO:0000313" key="6">
    <source>
        <dbReference type="EnsemblMetazoa" id="SMAR011260-PA"/>
    </source>
</evidence>
<dbReference type="Proteomes" id="UP000014500">
    <property type="component" value="Unassembled WGS sequence"/>
</dbReference>